<dbReference type="OrthoDB" id="5986605at2759"/>
<comment type="caution">
    <text evidence="2">The sequence shown here is derived from an EMBL/GenBank/DDBJ whole genome shotgun (WGS) entry which is preliminary data.</text>
</comment>
<protein>
    <recommendedName>
        <fullName evidence="1">Mutator-like transposase domain-containing protein</fullName>
    </recommendedName>
</protein>
<gene>
    <name evidence="2" type="ORF">PACLA_8A044675</name>
</gene>
<dbReference type="AlphaFoldDB" id="A0A7D9DW84"/>
<evidence type="ECO:0000313" key="2">
    <source>
        <dbReference type="EMBL" id="CAB3995832.1"/>
    </source>
</evidence>
<proteinExistence type="predicted"/>
<dbReference type="InterPro" id="IPR049012">
    <property type="entry name" value="Mutator_transp_dom"/>
</dbReference>
<reference evidence="2" key="1">
    <citation type="submission" date="2020-04" db="EMBL/GenBank/DDBJ databases">
        <authorList>
            <person name="Alioto T."/>
            <person name="Alioto T."/>
            <person name="Gomez Garrido J."/>
        </authorList>
    </citation>
    <scope>NUCLEOTIDE SEQUENCE</scope>
    <source>
        <strain evidence="2">A484AB</strain>
    </source>
</reference>
<keyword evidence="3" id="KW-1185">Reference proteome</keyword>
<accession>A0A7D9DW84</accession>
<sequence length="164" mass="18322">MELGVGREGMSVMCDIFNIPPPCHHKALDNHVAALYETHEKAVAEQLQRASDKVFSRHSCNESDVAEIAVSYDGTWSKRGYTANFGAGFVISVETGEVLDYDFESKLCMEYATAKKDLGEDSSEFDMWFRGHQERCAQSHTGFHEQDDLGPIEGEQSAVQFYGL</sequence>
<evidence type="ECO:0000313" key="3">
    <source>
        <dbReference type="Proteomes" id="UP001152795"/>
    </source>
</evidence>
<evidence type="ECO:0000259" key="1">
    <source>
        <dbReference type="Pfam" id="PF20700"/>
    </source>
</evidence>
<dbReference type="Proteomes" id="UP001152795">
    <property type="component" value="Unassembled WGS sequence"/>
</dbReference>
<dbReference type="EMBL" id="CACRXK020002742">
    <property type="protein sequence ID" value="CAB3995832.1"/>
    <property type="molecule type" value="Genomic_DNA"/>
</dbReference>
<name>A0A7D9DW84_PARCT</name>
<dbReference type="Pfam" id="PF20700">
    <property type="entry name" value="Mutator"/>
    <property type="match status" value="1"/>
</dbReference>
<organism evidence="2 3">
    <name type="scientific">Paramuricea clavata</name>
    <name type="common">Red gorgonian</name>
    <name type="synonym">Violescent sea-whip</name>
    <dbReference type="NCBI Taxonomy" id="317549"/>
    <lineage>
        <taxon>Eukaryota</taxon>
        <taxon>Metazoa</taxon>
        <taxon>Cnidaria</taxon>
        <taxon>Anthozoa</taxon>
        <taxon>Octocorallia</taxon>
        <taxon>Malacalcyonacea</taxon>
        <taxon>Plexauridae</taxon>
        <taxon>Paramuricea</taxon>
    </lineage>
</organism>
<feature type="domain" description="Mutator-like transposase" evidence="1">
    <location>
        <begin position="2"/>
        <end position="140"/>
    </location>
</feature>